<evidence type="ECO:0000313" key="2">
    <source>
        <dbReference type="Proteomes" id="UP001156102"/>
    </source>
</evidence>
<organism evidence="1 2">
    <name type="scientific">Ectobacillus ponti</name>
    <dbReference type="NCBI Taxonomy" id="2961894"/>
    <lineage>
        <taxon>Bacteria</taxon>
        <taxon>Bacillati</taxon>
        <taxon>Bacillota</taxon>
        <taxon>Bacilli</taxon>
        <taxon>Bacillales</taxon>
        <taxon>Bacillaceae</taxon>
        <taxon>Ectobacillus</taxon>
    </lineage>
</organism>
<accession>A0AA41X8H4</accession>
<name>A0AA41X8H4_9BACI</name>
<reference evidence="1" key="1">
    <citation type="submission" date="2022-07" db="EMBL/GenBank/DDBJ databases">
        <authorList>
            <person name="Li W.-J."/>
            <person name="Deng Q.-Q."/>
        </authorList>
    </citation>
    <scope>NUCLEOTIDE SEQUENCE</scope>
    <source>
        <strain evidence="1">SYSU M60031</strain>
    </source>
</reference>
<dbReference type="Proteomes" id="UP001156102">
    <property type="component" value="Unassembled WGS sequence"/>
</dbReference>
<evidence type="ECO:0000313" key="1">
    <source>
        <dbReference type="EMBL" id="MCP8970727.1"/>
    </source>
</evidence>
<proteinExistence type="predicted"/>
<keyword evidence="2" id="KW-1185">Reference proteome</keyword>
<dbReference type="RefSeq" id="WP_254760653.1">
    <property type="nucleotide sequence ID" value="NZ_JANCLT010000014.1"/>
</dbReference>
<protein>
    <submittedName>
        <fullName evidence="1">Uncharacterized protein</fullName>
    </submittedName>
</protein>
<comment type="caution">
    <text evidence="1">The sequence shown here is derived from an EMBL/GenBank/DDBJ whole genome shotgun (WGS) entry which is preliminary data.</text>
</comment>
<dbReference type="EMBL" id="JANCLT010000014">
    <property type="protein sequence ID" value="MCP8970727.1"/>
    <property type="molecule type" value="Genomic_DNA"/>
</dbReference>
<dbReference type="AlphaFoldDB" id="A0AA41X8H4"/>
<sequence>MTETFEQHEEVLSNEEMEMLMKTVGDGCMHVLRTGQPVIIGLRDFELALMVGQNDFSMQSSLYPLAACVTPEGQLTEPTVPPLFAGRRHFLDVEDFEGYINEEELPSLWPKQSQAFFFTIHLLRTIQLGSI</sequence>
<gene>
    <name evidence="1" type="ORF">NK662_19605</name>
</gene>